<protein>
    <submittedName>
        <fullName evidence="1">Uncharacterized protein</fullName>
    </submittedName>
</protein>
<dbReference type="EMBL" id="LAZR01005588">
    <property type="protein sequence ID" value="KKM98705.1"/>
    <property type="molecule type" value="Genomic_DNA"/>
</dbReference>
<reference evidence="1" key="1">
    <citation type="journal article" date="2015" name="Nature">
        <title>Complex archaea that bridge the gap between prokaryotes and eukaryotes.</title>
        <authorList>
            <person name="Spang A."/>
            <person name="Saw J.H."/>
            <person name="Jorgensen S.L."/>
            <person name="Zaremba-Niedzwiedzka K."/>
            <person name="Martijn J."/>
            <person name="Lind A.E."/>
            <person name="van Eijk R."/>
            <person name="Schleper C."/>
            <person name="Guy L."/>
            <person name="Ettema T.J."/>
        </authorList>
    </citation>
    <scope>NUCLEOTIDE SEQUENCE</scope>
</reference>
<organism evidence="1">
    <name type="scientific">marine sediment metagenome</name>
    <dbReference type="NCBI Taxonomy" id="412755"/>
    <lineage>
        <taxon>unclassified sequences</taxon>
        <taxon>metagenomes</taxon>
        <taxon>ecological metagenomes</taxon>
    </lineage>
</organism>
<accession>A0A0F9PCH1</accession>
<gene>
    <name evidence="1" type="ORF">LCGC14_1155170</name>
</gene>
<name>A0A0F9PCH1_9ZZZZ</name>
<proteinExistence type="predicted"/>
<dbReference type="AlphaFoldDB" id="A0A0F9PCH1"/>
<sequence length="60" mass="6478">MADLTNRIRNAQIRAREDAAIRGASLGEIQMAGVGAAEQIVVGDVRRMEAEALAQIESRK</sequence>
<evidence type="ECO:0000313" key="1">
    <source>
        <dbReference type="EMBL" id="KKM98705.1"/>
    </source>
</evidence>
<comment type="caution">
    <text evidence="1">The sequence shown here is derived from an EMBL/GenBank/DDBJ whole genome shotgun (WGS) entry which is preliminary data.</text>
</comment>